<keyword evidence="1" id="KW-0521">NADP</keyword>
<organism evidence="4 5">
    <name type="scientific">Galdieria yellowstonensis</name>
    <dbReference type="NCBI Taxonomy" id="3028027"/>
    <lineage>
        <taxon>Eukaryota</taxon>
        <taxon>Rhodophyta</taxon>
        <taxon>Bangiophyceae</taxon>
        <taxon>Galdieriales</taxon>
        <taxon>Galdieriaceae</taxon>
        <taxon>Galdieria</taxon>
    </lineage>
</organism>
<dbReference type="Pfam" id="PF08240">
    <property type="entry name" value="ADH_N"/>
    <property type="match status" value="1"/>
</dbReference>
<dbReference type="Gene3D" id="3.90.180.10">
    <property type="entry name" value="Medium-chain alcohol dehydrogenases, catalytic domain"/>
    <property type="match status" value="1"/>
</dbReference>
<evidence type="ECO:0000313" key="4">
    <source>
        <dbReference type="EMBL" id="KAK4527144.1"/>
    </source>
</evidence>
<dbReference type="PANTHER" id="PTHR48106">
    <property type="entry name" value="QUINONE OXIDOREDUCTASE PIG3-RELATED"/>
    <property type="match status" value="1"/>
</dbReference>
<gene>
    <name evidence="4" type="ORF">GAYE_SCF35G5066</name>
</gene>
<dbReference type="SUPFAM" id="SSF51735">
    <property type="entry name" value="NAD(P)-binding Rossmann-fold domains"/>
    <property type="match status" value="1"/>
</dbReference>
<dbReference type="GO" id="GO:0016651">
    <property type="term" value="F:oxidoreductase activity, acting on NAD(P)H"/>
    <property type="evidence" value="ECO:0007669"/>
    <property type="project" value="TreeGrafter"/>
</dbReference>
<dbReference type="PANTHER" id="PTHR48106:SF2">
    <property type="entry name" value="ZN2+-BINDING DEHYDROGENASE"/>
    <property type="match status" value="1"/>
</dbReference>
<dbReference type="EMBL" id="JANCYU010000048">
    <property type="protein sequence ID" value="KAK4527144.1"/>
    <property type="molecule type" value="Genomic_DNA"/>
</dbReference>
<accession>A0AAV9III6</accession>
<keyword evidence="2" id="KW-0560">Oxidoreductase</keyword>
<dbReference type="Proteomes" id="UP001300502">
    <property type="component" value="Unassembled WGS sequence"/>
</dbReference>
<protein>
    <recommendedName>
        <fullName evidence="3">Enoyl reductase (ER) domain-containing protein</fullName>
    </recommendedName>
</protein>
<sequence>MNRSIAIPAQQTRLQLVRFGKPQEQGVVQLERDAPVPVPTGSQVLVKMLYAPLHPADMLTIVGFYPGVRYVVEQKPGFVPGLEGCGVVVARGEQATIPLGTRVVPLLGEEAGSWQQFVCVEGKQCICVPDDIDDRIAAQLFVNPLTVVGLYKEMEAAVDLVDNPWILQTAANSTLGRMMIALAKHHSLKTINVVRSAATVQELKELGADVVIVVEQEDDPHSNKSWDRKVLEITQGKGVAAVLEAVGSDIGSMACSCLQSGGLYLAYGAQSGKPIRMSNSDLIFKDITCKGFWLSRWFRKQPPHVVEDLFDLFRSQVFKPCIQTVLPLDRYLEAFRLQREKNRRGKILFSLAME</sequence>
<dbReference type="CDD" id="cd05282">
    <property type="entry name" value="ETR_like"/>
    <property type="match status" value="1"/>
</dbReference>
<dbReference type="SUPFAM" id="SSF50129">
    <property type="entry name" value="GroES-like"/>
    <property type="match status" value="1"/>
</dbReference>
<evidence type="ECO:0000256" key="1">
    <source>
        <dbReference type="ARBA" id="ARBA00022857"/>
    </source>
</evidence>
<dbReference type="InterPro" id="IPR020843">
    <property type="entry name" value="ER"/>
</dbReference>
<dbReference type="AlphaFoldDB" id="A0AAV9III6"/>
<reference evidence="4 5" key="1">
    <citation type="submission" date="2022-07" db="EMBL/GenBank/DDBJ databases">
        <title>Genome-wide signatures of adaptation to extreme environments.</title>
        <authorList>
            <person name="Cho C.H."/>
            <person name="Yoon H.S."/>
        </authorList>
    </citation>
    <scope>NUCLEOTIDE SEQUENCE [LARGE SCALE GENOMIC DNA]</scope>
    <source>
        <strain evidence="4 5">108.79 E11</strain>
    </source>
</reference>
<evidence type="ECO:0000256" key="2">
    <source>
        <dbReference type="ARBA" id="ARBA00023002"/>
    </source>
</evidence>
<dbReference type="SMART" id="SM00829">
    <property type="entry name" value="PKS_ER"/>
    <property type="match status" value="1"/>
</dbReference>
<dbReference type="Pfam" id="PF00107">
    <property type="entry name" value="ADH_zinc_N"/>
    <property type="match status" value="1"/>
</dbReference>
<dbReference type="GO" id="GO:0070402">
    <property type="term" value="F:NADPH binding"/>
    <property type="evidence" value="ECO:0007669"/>
    <property type="project" value="TreeGrafter"/>
</dbReference>
<dbReference type="InterPro" id="IPR036291">
    <property type="entry name" value="NAD(P)-bd_dom_sf"/>
</dbReference>
<evidence type="ECO:0000259" key="3">
    <source>
        <dbReference type="SMART" id="SM00829"/>
    </source>
</evidence>
<comment type="caution">
    <text evidence="4">The sequence shown here is derived from an EMBL/GenBank/DDBJ whole genome shotgun (WGS) entry which is preliminary data.</text>
</comment>
<name>A0AAV9III6_9RHOD</name>
<dbReference type="InterPro" id="IPR013154">
    <property type="entry name" value="ADH-like_N"/>
</dbReference>
<proteinExistence type="predicted"/>
<evidence type="ECO:0000313" key="5">
    <source>
        <dbReference type="Proteomes" id="UP001300502"/>
    </source>
</evidence>
<dbReference type="Gene3D" id="3.40.50.720">
    <property type="entry name" value="NAD(P)-binding Rossmann-like Domain"/>
    <property type="match status" value="1"/>
</dbReference>
<feature type="domain" description="Enoyl reductase (ER)" evidence="3">
    <location>
        <begin position="26"/>
        <end position="349"/>
    </location>
</feature>
<dbReference type="InterPro" id="IPR013149">
    <property type="entry name" value="ADH-like_C"/>
</dbReference>
<dbReference type="InterPro" id="IPR011032">
    <property type="entry name" value="GroES-like_sf"/>
</dbReference>
<keyword evidence="5" id="KW-1185">Reference proteome</keyword>